<dbReference type="InterPro" id="IPR018368">
    <property type="entry name" value="ClpA/B_CS1"/>
</dbReference>
<evidence type="ECO:0000313" key="10">
    <source>
        <dbReference type="Proteomes" id="UP001605036"/>
    </source>
</evidence>
<dbReference type="PROSITE" id="PS00870">
    <property type="entry name" value="CLPAB_1"/>
    <property type="match status" value="1"/>
</dbReference>
<keyword evidence="4 6" id="KW-0143">Chaperone</keyword>
<dbReference type="InterPro" id="IPR050130">
    <property type="entry name" value="ClpA_ClpB"/>
</dbReference>
<feature type="region of interest" description="Disordered" evidence="7">
    <location>
        <begin position="313"/>
        <end position="346"/>
    </location>
</feature>
<dbReference type="SUPFAM" id="SSF52540">
    <property type="entry name" value="P-loop containing nucleoside triphosphate hydrolases"/>
    <property type="match status" value="2"/>
</dbReference>
<dbReference type="SMART" id="SM01086">
    <property type="entry name" value="ClpB_D2-small"/>
    <property type="match status" value="1"/>
</dbReference>
<dbReference type="Pfam" id="PF10431">
    <property type="entry name" value="ClpB_D2-small"/>
    <property type="match status" value="1"/>
</dbReference>
<dbReference type="AlphaFoldDB" id="A0ABD1YIB1"/>
<evidence type="ECO:0000256" key="6">
    <source>
        <dbReference type="RuleBase" id="RU004432"/>
    </source>
</evidence>
<dbReference type="SMART" id="SM00382">
    <property type="entry name" value="AAA"/>
    <property type="match status" value="2"/>
</dbReference>
<proteinExistence type="inferred from homology"/>
<protein>
    <recommendedName>
        <fullName evidence="8">Clp R domain-containing protein</fullName>
    </recommendedName>
</protein>
<dbReference type="InterPro" id="IPR028299">
    <property type="entry name" value="ClpA/B_CS2"/>
</dbReference>
<dbReference type="FunFam" id="3.40.50.300:FF:000010">
    <property type="entry name" value="Chaperone clpB 1, putative"/>
    <property type="match status" value="1"/>
</dbReference>
<comment type="similarity">
    <text evidence="6">Belongs to the ClpA/ClpB family.</text>
</comment>
<dbReference type="Proteomes" id="UP001605036">
    <property type="component" value="Unassembled WGS sequence"/>
</dbReference>
<comment type="caution">
    <text evidence="9">The sequence shown here is derived from an EMBL/GenBank/DDBJ whole genome shotgun (WGS) entry which is preliminary data.</text>
</comment>
<reference evidence="9 10" key="1">
    <citation type="submission" date="2024-09" db="EMBL/GenBank/DDBJ databases">
        <title>Chromosome-scale assembly of Riccia fluitans.</title>
        <authorList>
            <person name="Paukszto L."/>
            <person name="Sawicki J."/>
            <person name="Karawczyk K."/>
            <person name="Piernik-Szablinska J."/>
            <person name="Szczecinska M."/>
            <person name="Mazdziarz M."/>
        </authorList>
    </citation>
    <scope>NUCLEOTIDE SEQUENCE [LARGE SCALE GENOMIC DNA]</scope>
    <source>
        <strain evidence="9">Rf_01</strain>
        <tissue evidence="9">Aerial parts of the thallus</tissue>
    </source>
</reference>
<dbReference type="Gene3D" id="3.40.50.300">
    <property type="entry name" value="P-loop containing nucleotide triphosphate hydrolases"/>
    <property type="match status" value="3"/>
</dbReference>
<dbReference type="InterPro" id="IPR003959">
    <property type="entry name" value="ATPase_AAA_core"/>
</dbReference>
<dbReference type="CDD" id="cd19499">
    <property type="entry name" value="RecA-like_ClpB_Hsp104-like"/>
    <property type="match status" value="1"/>
</dbReference>
<dbReference type="Pfam" id="PF07724">
    <property type="entry name" value="AAA_2"/>
    <property type="match status" value="1"/>
</dbReference>
<dbReference type="PANTHER" id="PTHR11638">
    <property type="entry name" value="ATP-DEPENDENT CLP PROTEASE"/>
    <property type="match status" value="1"/>
</dbReference>
<dbReference type="Gene3D" id="1.10.1780.10">
    <property type="entry name" value="Clp, N-terminal domain"/>
    <property type="match status" value="1"/>
</dbReference>
<gene>
    <name evidence="9" type="ORF">R1flu_015227</name>
</gene>
<dbReference type="PANTHER" id="PTHR11638:SF185">
    <property type="entry name" value="ATP-DEPENDENT CLP PROTEASE ATP-BINDING SUBUNIT"/>
    <property type="match status" value="1"/>
</dbReference>
<feature type="domain" description="Clp R" evidence="8">
    <location>
        <begin position="166"/>
        <end position="313"/>
    </location>
</feature>
<dbReference type="PROSITE" id="PS51903">
    <property type="entry name" value="CLP_R"/>
    <property type="match status" value="1"/>
</dbReference>
<dbReference type="PROSITE" id="PS00871">
    <property type="entry name" value="CLPAB_2"/>
    <property type="match status" value="1"/>
</dbReference>
<evidence type="ECO:0000313" key="9">
    <source>
        <dbReference type="EMBL" id="KAL2630541.1"/>
    </source>
</evidence>
<name>A0ABD1YIB1_9MARC</name>
<keyword evidence="3 6" id="KW-0067">ATP-binding</keyword>
<dbReference type="InterPro" id="IPR036628">
    <property type="entry name" value="Clp_N_dom_sf"/>
</dbReference>
<dbReference type="GO" id="GO:0005524">
    <property type="term" value="F:ATP binding"/>
    <property type="evidence" value="ECO:0007669"/>
    <property type="project" value="UniProtKB-KW"/>
</dbReference>
<dbReference type="InterPro" id="IPR041546">
    <property type="entry name" value="ClpA/ClpB_AAA_lid"/>
</dbReference>
<dbReference type="InterPro" id="IPR003593">
    <property type="entry name" value="AAA+_ATPase"/>
</dbReference>
<feature type="compositionally biased region" description="Polar residues" evidence="7">
    <location>
        <begin position="646"/>
        <end position="667"/>
    </location>
</feature>
<dbReference type="InterPro" id="IPR004176">
    <property type="entry name" value="Clp_R_N"/>
</dbReference>
<dbReference type="Gene3D" id="1.10.8.60">
    <property type="match status" value="1"/>
</dbReference>
<evidence type="ECO:0000256" key="3">
    <source>
        <dbReference type="ARBA" id="ARBA00022840"/>
    </source>
</evidence>
<feature type="region of interest" description="Disordered" evidence="7">
    <location>
        <begin position="637"/>
        <end position="670"/>
    </location>
</feature>
<sequence>MVISAFSTNKTKASPAAKATFYEEWTRTGRNCGGGGRGKSRPLRPMDVMASTAVVRSVPQSSTSSLSDHQFSITSVSIARLAHPILLRASPTSCALAARKSLHAPSHAFRSHEGLRISSSCVDVLRPISFSEGFDAAVSSSLSPDAETSGRSSSSSPSRGVVTAVFERFTERAIKSVMLAQREAKGMARGEVGTEQLLLGLIAEDRGKEGFLRTGLTIDRARETVRGLMNKKSGGAFNPDKPATEVPFSHGSKRVFEAALEHSKQMGHNYIAPEHIIIALLAVDDGGATRVMDKLGLSQDKLHSEAANRLQGELSKEGRAASSSVAVPQKAAAGATTTTKRAGSRKEKGSLNDFCVDITARAADGKIDPVIGRDKEVQRVVQILARRTKNNPILLGEPGVGKTAIAEGLALRIISGFVPEFLIGKRVMSLDMGLLLAGAKERGELETRVTSLIEETKTAGNVILLIDEVHTLVGSGSVGRGGSSGAGLDIANLLKPALARGLLQCIGATTLDEHRKHIEKDKALARRFQPVMVNEPTQEDAVEILLGLRARYEEHHKCRITREAVEAAVYLSSRYIPDRFLPDKAIDLLDEAGSRARINAFRRKKELQVSILSQSPSEYWQEIRNVQAAQEAALVSTAGVKDHSSDNSSGPVASSVSTLSKPGSDSVGSDLLAEDEMPVVVGPPEIAHVASMWSGVPVEQLTEDEQMRLLDLEKLLRTRVVGQEDAVSAISRAVRRARVGLKDPDRPIAAMLFCGPTGVGKTELTKALAHHYFGSEEATIRLDMSEYMERHTVSKLIGSPPGYIGYDDGGALTEAVRRRPFTVILMDEIEKAHPDVFNILLQVFEDGHLTDSQGRKVSFKNTLIIMTSNIGSQAIAKGGGNQIGFTFSDEADGGRYSALKAMVMDELKGYFRPELLNRLDEVVVFRSLEKSQVREIVDIMMEETKARLLARGIGLEITEAMVQLICDQGYDRAYGARPLRRALIRLVEDNLSEALLAEEYGVGDTALVDVDETGNPTVIRLLKPDRCDHGLCLDVLKPVDVRTLS</sequence>
<evidence type="ECO:0000256" key="4">
    <source>
        <dbReference type="ARBA" id="ARBA00023186"/>
    </source>
</evidence>
<dbReference type="Pfam" id="PF02861">
    <property type="entry name" value="Clp_N"/>
    <property type="match status" value="1"/>
</dbReference>
<dbReference type="InterPro" id="IPR019489">
    <property type="entry name" value="Clp_ATPase_C"/>
</dbReference>
<keyword evidence="10" id="KW-1185">Reference proteome</keyword>
<evidence type="ECO:0000256" key="7">
    <source>
        <dbReference type="SAM" id="MobiDB-lite"/>
    </source>
</evidence>
<dbReference type="Pfam" id="PF00004">
    <property type="entry name" value="AAA"/>
    <property type="match status" value="1"/>
</dbReference>
<dbReference type="SUPFAM" id="SSF81923">
    <property type="entry name" value="Double Clp-N motif"/>
    <property type="match status" value="1"/>
</dbReference>
<dbReference type="FunFam" id="3.40.50.300:FF:000025">
    <property type="entry name" value="ATP-dependent Clp protease subunit"/>
    <property type="match status" value="1"/>
</dbReference>
<dbReference type="CDD" id="cd00009">
    <property type="entry name" value="AAA"/>
    <property type="match status" value="1"/>
</dbReference>
<accession>A0ABD1YIB1</accession>
<keyword evidence="1 5" id="KW-0677">Repeat</keyword>
<dbReference type="PRINTS" id="PR00300">
    <property type="entry name" value="CLPPROTEASEA"/>
</dbReference>
<evidence type="ECO:0000256" key="2">
    <source>
        <dbReference type="ARBA" id="ARBA00022741"/>
    </source>
</evidence>
<dbReference type="Pfam" id="PF17871">
    <property type="entry name" value="AAA_lid_9"/>
    <property type="match status" value="1"/>
</dbReference>
<evidence type="ECO:0000256" key="1">
    <source>
        <dbReference type="ARBA" id="ARBA00022737"/>
    </source>
</evidence>
<evidence type="ECO:0000259" key="8">
    <source>
        <dbReference type="PROSITE" id="PS51903"/>
    </source>
</evidence>
<organism evidence="9 10">
    <name type="scientific">Riccia fluitans</name>
    <dbReference type="NCBI Taxonomy" id="41844"/>
    <lineage>
        <taxon>Eukaryota</taxon>
        <taxon>Viridiplantae</taxon>
        <taxon>Streptophyta</taxon>
        <taxon>Embryophyta</taxon>
        <taxon>Marchantiophyta</taxon>
        <taxon>Marchantiopsida</taxon>
        <taxon>Marchantiidae</taxon>
        <taxon>Marchantiales</taxon>
        <taxon>Ricciaceae</taxon>
        <taxon>Riccia</taxon>
    </lineage>
</organism>
<dbReference type="EMBL" id="JBHFFA010000004">
    <property type="protein sequence ID" value="KAL2630541.1"/>
    <property type="molecule type" value="Genomic_DNA"/>
</dbReference>
<evidence type="ECO:0000256" key="5">
    <source>
        <dbReference type="PROSITE-ProRule" id="PRU01251"/>
    </source>
</evidence>
<keyword evidence="2 6" id="KW-0547">Nucleotide-binding</keyword>
<dbReference type="InterPro" id="IPR001270">
    <property type="entry name" value="ClpA/B"/>
</dbReference>
<dbReference type="InterPro" id="IPR027417">
    <property type="entry name" value="P-loop_NTPase"/>
</dbReference>